<evidence type="ECO:0000256" key="3">
    <source>
        <dbReference type="ARBA" id="ARBA00022679"/>
    </source>
</evidence>
<comment type="similarity">
    <text evidence="1">Belongs to the class IV-like SAM-binding methyltransferase superfamily. RNA methyltransferase TrmH family.</text>
</comment>
<evidence type="ECO:0000313" key="6">
    <source>
        <dbReference type="Proteomes" id="UP000830167"/>
    </source>
</evidence>
<gene>
    <name evidence="5" type="ORF">LSG31_11315</name>
</gene>
<dbReference type="SUPFAM" id="SSF55315">
    <property type="entry name" value="L30e-like"/>
    <property type="match status" value="1"/>
</dbReference>
<dbReference type="EMBL" id="CP089291">
    <property type="protein sequence ID" value="UOF92693.1"/>
    <property type="molecule type" value="Genomic_DNA"/>
</dbReference>
<evidence type="ECO:0000313" key="5">
    <source>
        <dbReference type="EMBL" id="UOF92693.1"/>
    </source>
</evidence>
<dbReference type="InterPro" id="IPR001537">
    <property type="entry name" value="SpoU_MeTrfase"/>
</dbReference>
<dbReference type="Pfam" id="PF00588">
    <property type="entry name" value="SpoU_methylase"/>
    <property type="match status" value="1"/>
</dbReference>
<dbReference type="PANTHER" id="PTHR43191">
    <property type="entry name" value="RRNA METHYLTRANSFERASE 3"/>
    <property type="match status" value="1"/>
</dbReference>
<dbReference type="InterPro" id="IPR029028">
    <property type="entry name" value="Alpha/beta_knot_MTases"/>
</dbReference>
<dbReference type="InterPro" id="IPR029026">
    <property type="entry name" value="tRNA_m1G_MTases_N"/>
</dbReference>
<dbReference type="Gene3D" id="3.30.1330.30">
    <property type="match status" value="1"/>
</dbReference>
<reference evidence="5" key="1">
    <citation type="submission" date="2021-12" db="EMBL/GenBank/DDBJ databases">
        <title>Alicyclobacillaceae gen. nov., sp. nov., isolated from chalcocite enrichment system.</title>
        <authorList>
            <person name="Jiang Z."/>
        </authorList>
    </citation>
    <scope>NUCLEOTIDE SEQUENCE</scope>
    <source>
        <strain evidence="5">MYW30-H2</strain>
    </source>
</reference>
<dbReference type="InterPro" id="IPR029064">
    <property type="entry name" value="Ribosomal_eL30-like_sf"/>
</dbReference>
<organism evidence="5 6">
    <name type="scientific">Fodinisporobacter ferrooxydans</name>
    <dbReference type="NCBI Taxonomy" id="2901836"/>
    <lineage>
        <taxon>Bacteria</taxon>
        <taxon>Bacillati</taxon>
        <taxon>Bacillota</taxon>
        <taxon>Bacilli</taxon>
        <taxon>Bacillales</taxon>
        <taxon>Alicyclobacillaceae</taxon>
        <taxon>Fodinisporobacter</taxon>
    </lineage>
</organism>
<dbReference type="RefSeq" id="WP_347439363.1">
    <property type="nucleotide sequence ID" value="NZ_CP089291.1"/>
</dbReference>
<dbReference type="InterPro" id="IPR053888">
    <property type="entry name" value="MRM3-like_sub_bind"/>
</dbReference>
<dbReference type="SMART" id="SM00967">
    <property type="entry name" value="SpoU_sub_bind"/>
    <property type="match status" value="1"/>
</dbReference>
<dbReference type="Gene3D" id="3.40.1280.10">
    <property type="match status" value="1"/>
</dbReference>
<keyword evidence="3" id="KW-0808">Transferase</keyword>
<feature type="domain" description="RNA 2-O ribose methyltransferase substrate binding" evidence="4">
    <location>
        <begin position="33"/>
        <end position="108"/>
    </location>
</feature>
<name>A0ABY4CQM4_9BACL</name>
<evidence type="ECO:0000256" key="2">
    <source>
        <dbReference type="ARBA" id="ARBA00022603"/>
    </source>
</evidence>
<dbReference type="CDD" id="cd18095">
    <property type="entry name" value="SpoU-like_rRNA-MTase"/>
    <property type="match status" value="1"/>
</dbReference>
<accession>A0ABY4CQM4</accession>
<dbReference type="Proteomes" id="UP000830167">
    <property type="component" value="Chromosome"/>
</dbReference>
<dbReference type="SUPFAM" id="SSF75217">
    <property type="entry name" value="alpha/beta knot"/>
    <property type="match status" value="1"/>
</dbReference>
<dbReference type="InterPro" id="IPR013123">
    <property type="entry name" value="SpoU_subst-bd"/>
</dbReference>
<dbReference type="GO" id="GO:0008168">
    <property type="term" value="F:methyltransferase activity"/>
    <property type="evidence" value="ECO:0007669"/>
    <property type="project" value="UniProtKB-KW"/>
</dbReference>
<protein>
    <submittedName>
        <fullName evidence="5">RNA methyltransferase</fullName>
    </submittedName>
</protein>
<sequence length="271" mass="29978">MQLEPIYSLKNPRIREWAALKQKKYRDQTGQYLIEGVRLVEEALQSDCDLEYILYNNDRMNERLHDLVAEIETRGLNLVECTEQVLAQVADTKTPQGIVAIAKKSQTSIDFAAADRAKPVILVDGMQDPGNLGTIIRTADAVDACAVIVSENTVDPYHPKVVRATMGSLFHLPVRELPVTQAIEQMKERGFQMIGSSSHNGEDYFRADLTGPLALIVGSEAHGISSELDAYVDSWVCLPMLGKAESLNAAIAASVMMYEVVRQKSIKNETV</sequence>
<dbReference type="Pfam" id="PF22435">
    <property type="entry name" value="MRM3-like_sub_bind"/>
    <property type="match status" value="1"/>
</dbReference>
<dbReference type="InterPro" id="IPR051259">
    <property type="entry name" value="rRNA_Methyltransferase"/>
</dbReference>
<keyword evidence="6" id="KW-1185">Reference proteome</keyword>
<keyword evidence="2 5" id="KW-0489">Methyltransferase</keyword>
<evidence type="ECO:0000259" key="4">
    <source>
        <dbReference type="SMART" id="SM00967"/>
    </source>
</evidence>
<evidence type="ECO:0000256" key="1">
    <source>
        <dbReference type="ARBA" id="ARBA00007228"/>
    </source>
</evidence>
<proteinExistence type="inferred from homology"/>
<dbReference type="GO" id="GO:0032259">
    <property type="term" value="P:methylation"/>
    <property type="evidence" value="ECO:0007669"/>
    <property type="project" value="UniProtKB-KW"/>
</dbReference>
<dbReference type="PANTHER" id="PTHR43191:SF2">
    <property type="entry name" value="RRNA METHYLTRANSFERASE 3, MITOCHONDRIAL"/>
    <property type="match status" value="1"/>
</dbReference>